<reference evidence="1" key="2">
    <citation type="submission" date="2014-03" db="EMBL/GenBank/DDBJ databases">
        <title>Candidatus Competibacter-lineage genomes retrieved from metagenomes reveal functional metabolic diversity.</title>
        <authorList>
            <person name="McIlroy S.J."/>
            <person name="Albertsen M."/>
            <person name="Andresen E.K."/>
            <person name="Saunders A.M."/>
            <person name="Kristiansen R."/>
            <person name="Stokholm-Bjerregaard M."/>
            <person name="Nielsen K.L."/>
            <person name="Nielsen P.H."/>
        </authorList>
    </citation>
    <scope>NUCLEOTIDE SEQUENCE</scope>
    <source>
        <strain evidence="1">Run_A_D11</strain>
    </source>
</reference>
<accession>W6ME63</accession>
<gene>
    <name evidence="1" type="ORF">BN873_80021</name>
</gene>
<organism evidence="1 2">
    <name type="scientific">Candidatus Competibacter denitrificans Run_A_D11</name>
    <dbReference type="NCBI Taxonomy" id="1400863"/>
    <lineage>
        <taxon>Bacteria</taxon>
        <taxon>Pseudomonadati</taxon>
        <taxon>Pseudomonadota</taxon>
        <taxon>Gammaproteobacteria</taxon>
        <taxon>Candidatus Competibacteraceae</taxon>
        <taxon>Candidatus Competibacter</taxon>
    </lineage>
</organism>
<comment type="caution">
    <text evidence="1">The sequence shown here is derived from an EMBL/GenBank/DDBJ whole genome shotgun (WGS) entry which is preliminary data.</text>
</comment>
<keyword evidence="2" id="KW-1185">Reference proteome</keyword>
<reference evidence="1" key="1">
    <citation type="submission" date="2013-07" db="EMBL/GenBank/DDBJ databases">
        <authorList>
            <person name="McIlroy S."/>
        </authorList>
    </citation>
    <scope>NUCLEOTIDE SEQUENCE [LARGE SCALE GENOMIC DNA]</scope>
    <source>
        <strain evidence="1">Run_A_D11</strain>
    </source>
</reference>
<dbReference type="Proteomes" id="UP000035760">
    <property type="component" value="Unassembled WGS sequence"/>
</dbReference>
<name>W6ME63_9GAMM</name>
<protein>
    <submittedName>
        <fullName evidence="1">Uncharacterized protein</fullName>
    </submittedName>
</protein>
<proteinExistence type="predicted"/>
<evidence type="ECO:0000313" key="1">
    <source>
        <dbReference type="EMBL" id="CDI04063.1"/>
    </source>
</evidence>
<dbReference type="AlphaFoldDB" id="W6ME63"/>
<evidence type="ECO:0000313" key="2">
    <source>
        <dbReference type="Proteomes" id="UP000035760"/>
    </source>
</evidence>
<dbReference type="EMBL" id="CBTJ020000091">
    <property type="protein sequence ID" value="CDI04063.1"/>
    <property type="molecule type" value="Genomic_DNA"/>
</dbReference>
<sequence>MMQPSFRKYLISSRKTAGFNNQCQLDPLVVRHFAPSKQRWESTVPFSRTIIGWIRMKGHNPPFENPPKLTDYAIANLPYALAVLICFLSDHKYIRTSDLNLNAPIFQKYSVKNKSHLIVE</sequence>